<organism evidence="2 3">
    <name type="scientific">Metarhizium brunneum</name>
    <dbReference type="NCBI Taxonomy" id="500148"/>
    <lineage>
        <taxon>Eukaryota</taxon>
        <taxon>Fungi</taxon>
        <taxon>Dikarya</taxon>
        <taxon>Ascomycota</taxon>
        <taxon>Pezizomycotina</taxon>
        <taxon>Sordariomycetes</taxon>
        <taxon>Hypocreomycetidae</taxon>
        <taxon>Hypocreales</taxon>
        <taxon>Clavicipitaceae</taxon>
        <taxon>Metarhizium</taxon>
    </lineage>
</organism>
<name>A0A7D5V568_9HYPO</name>
<dbReference type="EMBL" id="CP058938">
    <property type="protein sequence ID" value="QLI74818.1"/>
    <property type="molecule type" value="Genomic_DNA"/>
</dbReference>
<evidence type="ECO:0000313" key="2">
    <source>
        <dbReference type="EMBL" id="QLI74818.1"/>
    </source>
</evidence>
<proteinExistence type="predicted"/>
<accession>A0A7D5V568</accession>
<keyword evidence="3" id="KW-1185">Reference proteome</keyword>
<reference evidence="2 3" key="1">
    <citation type="submission" date="2020-07" db="EMBL/GenBank/DDBJ databases">
        <title>Telomere length de novo assembly of all 7 chromosomes of the fungus, Metarhizium brunneum, using a novel assembly pipeline.</title>
        <authorList>
            <person name="Saud z."/>
            <person name="Kortsinoglou A."/>
            <person name="Kouvelis V.N."/>
            <person name="Butt T.M."/>
        </authorList>
    </citation>
    <scope>NUCLEOTIDE SEQUENCE [LARGE SCALE GENOMIC DNA]</scope>
    <source>
        <strain evidence="2 3">4556</strain>
    </source>
</reference>
<dbReference type="AlphaFoldDB" id="A0A7D5V568"/>
<dbReference type="RefSeq" id="XP_014543746.1">
    <property type="nucleotide sequence ID" value="XM_014688260.1"/>
</dbReference>
<gene>
    <name evidence="2" type="ORF">G6M90_00g111160</name>
</gene>
<protein>
    <submittedName>
        <fullName evidence="2">Uncharacterized protein</fullName>
    </submittedName>
</protein>
<dbReference type="Proteomes" id="UP000510686">
    <property type="component" value="Chromosome 7"/>
</dbReference>
<feature type="region of interest" description="Disordered" evidence="1">
    <location>
        <begin position="1"/>
        <end position="23"/>
    </location>
</feature>
<dbReference type="KEGG" id="mbrn:26243133"/>
<evidence type="ECO:0000256" key="1">
    <source>
        <dbReference type="SAM" id="MobiDB-lite"/>
    </source>
</evidence>
<evidence type="ECO:0000313" key="3">
    <source>
        <dbReference type="Proteomes" id="UP000510686"/>
    </source>
</evidence>
<dbReference type="GeneID" id="26243133"/>
<sequence>MEQQLAGLSLTNSREPRPQAKSWTAQPGMHEALSGQLASHLFQQDFALEPEPWSISPSLALRMVYLADTAWRYQPGRWQRDTDMKLPLDQAQSTDDQPHARWIGAGAHRGVADTGPKTTRSRVPVHISGGRAIIDA</sequence>